<dbReference type="PANTHER" id="PTHR10505">
    <property type="entry name" value="CALCITONIN-RELATED"/>
    <property type="match status" value="1"/>
</dbReference>
<dbReference type="GO" id="GO:0007189">
    <property type="term" value="P:adenylate cyclase-activating G protein-coupled receptor signaling pathway"/>
    <property type="evidence" value="ECO:0007669"/>
    <property type="project" value="TreeGrafter"/>
</dbReference>
<dbReference type="GO" id="GO:0031716">
    <property type="term" value="F:calcitonin receptor binding"/>
    <property type="evidence" value="ECO:0007669"/>
    <property type="project" value="TreeGrafter"/>
</dbReference>
<name>A0A4V5P650_MONMO</name>
<accession>A0A4V5P650</accession>
<evidence type="ECO:0000313" key="3">
    <source>
        <dbReference type="EMBL" id="TKC34040.1"/>
    </source>
</evidence>
<comment type="similarity">
    <text evidence="1">Belongs to the calcitonin family.</text>
</comment>
<keyword evidence="2" id="KW-1015">Disulfide bond</keyword>
<sequence length="153" mass="17120">MDHIPRLMVRGKWVRNLGQHKRMANRYEQKPHTRTALGCTVGKAVVTGGDVIFPLQKGAMGFWKFPPFLVLSILVLNQAGMLQAAPFRWALENGFDPATLTNKEMRLLLAAMMNDYEQMKACELKQETGGLQVKALPSAQHLPSPLAYQEDVS</sequence>
<dbReference type="GO" id="GO:0005615">
    <property type="term" value="C:extracellular space"/>
    <property type="evidence" value="ECO:0007669"/>
    <property type="project" value="TreeGrafter"/>
</dbReference>
<dbReference type="PANTHER" id="PTHR10505:SF3">
    <property type="entry name" value="CALCITONIN GENE-RELATED PEPTIDE 2"/>
    <property type="match status" value="1"/>
</dbReference>
<dbReference type="GO" id="GO:0005179">
    <property type="term" value="F:hormone activity"/>
    <property type="evidence" value="ECO:0007669"/>
    <property type="project" value="InterPro"/>
</dbReference>
<dbReference type="Pfam" id="PF00214">
    <property type="entry name" value="Calc_CGRP_IAPP"/>
    <property type="match status" value="1"/>
</dbReference>
<organism evidence="3 4">
    <name type="scientific">Monodon monoceros</name>
    <name type="common">Narwhal</name>
    <name type="synonym">Ceratodon monodon</name>
    <dbReference type="NCBI Taxonomy" id="40151"/>
    <lineage>
        <taxon>Eukaryota</taxon>
        <taxon>Metazoa</taxon>
        <taxon>Chordata</taxon>
        <taxon>Craniata</taxon>
        <taxon>Vertebrata</taxon>
        <taxon>Euteleostomi</taxon>
        <taxon>Mammalia</taxon>
        <taxon>Eutheria</taxon>
        <taxon>Laurasiatheria</taxon>
        <taxon>Artiodactyla</taxon>
        <taxon>Whippomorpha</taxon>
        <taxon>Cetacea</taxon>
        <taxon>Odontoceti</taxon>
        <taxon>Monodontidae</taxon>
        <taxon>Monodon</taxon>
    </lineage>
</organism>
<evidence type="ECO:0000313" key="4">
    <source>
        <dbReference type="Proteomes" id="UP000308365"/>
    </source>
</evidence>
<evidence type="ECO:0000256" key="2">
    <source>
        <dbReference type="ARBA" id="ARBA00023157"/>
    </source>
</evidence>
<dbReference type="EMBL" id="RWIC01002134">
    <property type="protein sequence ID" value="TKC34040.1"/>
    <property type="molecule type" value="Genomic_DNA"/>
</dbReference>
<dbReference type="Proteomes" id="UP000308365">
    <property type="component" value="Unassembled WGS sequence"/>
</dbReference>
<dbReference type="AlphaFoldDB" id="A0A4V5P650"/>
<gene>
    <name evidence="3" type="ORF">EI555_015091</name>
</gene>
<evidence type="ECO:0000256" key="1">
    <source>
        <dbReference type="ARBA" id="ARBA00009222"/>
    </source>
</evidence>
<comment type="caution">
    <text evidence="3">The sequence shown here is derived from an EMBL/GenBank/DDBJ whole genome shotgun (WGS) entry which is preliminary data.</text>
</comment>
<reference evidence="4" key="1">
    <citation type="journal article" date="2019" name="IScience">
        <title>Narwhal Genome Reveals Long-Term Low Genetic Diversity despite Current Large Abundance Size.</title>
        <authorList>
            <person name="Westbury M.V."/>
            <person name="Petersen B."/>
            <person name="Garde E."/>
            <person name="Heide-Jorgensen M.P."/>
            <person name="Lorenzen E.D."/>
        </authorList>
    </citation>
    <scope>NUCLEOTIDE SEQUENCE [LARGE SCALE GENOMIC DNA]</scope>
</reference>
<dbReference type="GO" id="GO:0051480">
    <property type="term" value="P:regulation of cytosolic calcium ion concentration"/>
    <property type="evidence" value="ECO:0007669"/>
    <property type="project" value="TreeGrafter"/>
</dbReference>
<proteinExistence type="inferred from homology"/>
<protein>
    <submittedName>
        <fullName evidence="3">Uncharacterized protein</fullName>
    </submittedName>
</protein>
<dbReference type="InterPro" id="IPR021116">
    <property type="entry name" value="Calcitonin/adrenomedullin"/>
</dbReference>
<dbReference type="InterPro" id="IPR021117">
    <property type="entry name" value="Calcitonin-like"/>
</dbReference>